<evidence type="ECO:0000313" key="1">
    <source>
        <dbReference type="EMBL" id="GAH83379.1"/>
    </source>
</evidence>
<protein>
    <submittedName>
        <fullName evidence="1">Uncharacterized protein</fullName>
    </submittedName>
</protein>
<reference evidence="1" key="1">
    <citation type="journal article" date="2014" name="Front. Microbiol.">
        <title>High frequency of phylogenetically diverse reductive dehalogenase-homologous genes in deep subseafloor sedimentary metagenomes.</title>
        <authorList>
            <person name="Kawai M."/>
            <person name="Futagami T."/>
            <person name="Toyoda A."/>
            <person name="Takaki Y."/>
            <person name="Nishi S."/>
            <person name="Hori S."/>
            <person name="Arai W."/>
            <person name="Tsubouchi T."/>
            <person name="Morono Y."/>
            <person name="Uchiyama I."/>
            <person name="Ito T."/>
            <person name="Fujiyama A."/>
            <person name="Inagaki F."/>
            <person name="Takami H."/>
        </authorList>
    </citation>
    <scope>NUCLEOTIDE SEQUENCE</scope>
    <source>
        <strain evidence="1">Expedition CK06-06</strain>
    </source>
</reference>
<accession>X1JYP0</accession>
<dbReference type="AlphaFoldDB" id="X1JYP0"/>
<organism evidence="1">
    <name type="scientific">marine sediment metagenome</name>
    <dbReference type="NCBI Taxonomy" id="412755"/>
    <lineage>
        <taxon>unclassified sequences</taxon>
        <taxon>metagenomes</taxon>
        <taxon>ecological metagenomes</taxon>
    </lineage>
</organism>
<name>X1JYP0_9ZZZZ</name>
<sequence length="153" mass="17046">MVDLDYSRAFSCPKCGEIGNIYLVKVAGNKIIIKQRCPVHGGRAFKIPLKDKDKYIHFIRDGVFRCYKCGQEAEQSYIRNSAPWAIIKTSCPTHGAITTQKIWGSILNEISNKGAETQQPAQPQPSQIETMPSEENKFCPSCGSELADTGRFC</sequence>
<proteinExistence type="predicted"/>
<feature type="non-terminal residue" evidence="1">
    <location>
        <position position="153"/>
    </location>
</feature>
<dbReference type="EMBL" id="BARU01043628">
    <property type="protein sequence ID" value="GAH83379.1"/>
    <property type="molecule type" value="Genomic_DNA"/>
</dbReference>
<gene>
    <name evidence="1" type="ORF">S03H2_66761</name>
</gene>
<comment type="caution">
    <text evidence="1">The sequence shown here is derived from an EMBL/GenBank/DDBJ whole genome shotgun (WGS) entry which is preliminary data.</text>
</comment>